<organism evidence="3">
    <name type="scientific">Drosophila grimshawi</name>
    <name type="common">Hawaiian fruit fly</name>
    <name type="synonym">Idiomyia grimshawi</name>
    <dbReference type="NCBI Taxonomy" id="7222"/>
    <lineage>
        <taxon>Eukaryota</taxon>
        <taxon>Metazoa</taxon>
        <taxon>Ecdysozoa</taxon>
        <taxon>Arthropoda</taxon>
        <taxon>Hexapoda</taxon>
        <taxon>Insecta</taxon>
        <taxon>Pterygota</taxon>
        <taxon>Neoptera</taxon>
        <taxon>Endopterygota</taxon>
        <taxon>Diptera</taxon>
        <taxon>Brachycera</taxon>
        <taxon>Muscomorpha</taxon>
        <taxon>Ephydroidea</taxon>
        <taxon>Drosophilidae</taxon>
        <taxon>Drosophila</taxon>
        <taxon>Hawaiian Drosophila</taxon>
    </lineage>
</organism>
<dbReference type="HOGENOM" id="CLU_103487_0_0_1"/>
<dbReference type="STRING" id="7222.B4JPG4"/>
<dbReference type="AlphaFoldDB" id="B4JPG4"/>
<dbReference type="Proteomes" id="UP000001070">
    <property type="component" value="Unassembled WGS sequence"/>
</dbReference>
<dbReference type="OMA" id="CARQTNS"/>
<keyword evidence="3" id="KW-1185">Reference proteome</keyword>
<name>B4JPG4_DROGR</name>
<dbReference type="PhylomeDB" id="B4JPG4"/>
<dbReference type="OrthoDB" id="7883432at2759"/>
<dbReference type="eggNOG" id="ENOG502TBDX">
    <property type="taxonomic scope" value="Eukaryota"/>
</dbReference>
<sequence>MAGKQPTCQQLAYLDELKERLQELHQRQEAFMEQTAEMLRCISTDQQSVPQIASPSISDTSNNEECSGGSIKQLIQRFEHLRQTSRQFSEEPLPEELAGVDVRRLLQGYEKLIVEGKILQKSWLLLKKTTENCARLSNRDERMLNKTSSKSPSFAEPASGTTNQTVHSTIISLSTTSGFLSRATQDYEKKSGHVSNRRY</sequence>
<evidence type="ECO:0000313" key="3">
    <source>
        <dbReference type="Proteomes" id="UP000001070"/>
    </source>
</evidence>
<dbReference type="InParanoid" id="B4JPG4"/>
<evidence type="ECO:0000313" key="2">
    <source>
        <dbReference type="EMBL" id="EDV98794.1"/>
    </source>
</evidence>
<proteinExistence type="predicted"/>
<gene>
    <name evidence="2" type="primary">Dgri\GH13406</name>
    <name evidence="2" type="ORF">Dgri_GH13406</name>
</gene>
<feature type="region of interest" description="Disordered" evidence="1">
    <location>
        <begin position="137"/>
        <end position="165"/>
    </location>
</feature>
<accession>B4JPG4</accession>
<dbReference type="KEGG" id="dgr:6566627"/>
<evidence type="ECO:0000256" key="1">
    <source>
        <dbReference type="SAM" id="MobiDB-lite"/>
    </source>
</evidence>
<dbReference type="EMBL" id="CH916372">
    <property type="protein sequence ID" value="EDV98794.1"/>
    <property type="molecule type" value="Genomic_DNA"/>
</dbReference>
<reference evidence="2 3" key="1">
    <citation type="journal article" date="2007" name="Nature">
        <title>Evolution of genes and genomes on the Drosophila phylogeny.</title>
        <authorList>
            <consortium name="Drosophila 12 Genomes Consortium"/>
            <person name="Clark A.G."/>
            <person name="Eisen M.B."/>
            <person name="Smith D.R."/>
            <person name="Bergman C.M."/>
            <person name="Oliver B."/>
            <person name="Markow T.A."/>
            <person name="Kaufman T.C."/>
            <person name="Kellis M."/>
            <person name="Gelbart W."/>
            <person name="Iyer V.N."/>
            <person name="Pollard D.A."/>
            <person name="Sackton T.B."/>
            <person name="Larracuente A.M."/>
            <person name="Singh N.D."/>
            <person name="Abad J.P."/>
            <person name="Abt D.N."/>
            <person name="Adryan B."/>
            <person name="Aguade M."/>
            <person name="Akashi H."/>
            <person name="Anderson W.W."/>
            <person name="Aquadro C.F."/>
            <person name="Ardell D.H."/>
            <person name="Arguello R."/>
            <person name="Artieri C.G."/>
            <person name="Barbash D.A."/>
            <person name="Barker D."/>
            <person name="Barsanti P."/>
            <person name="Batterham P."/>
            <person name="Batzoglou S."/>
            <person name="Begun D."/>
            <person name="Bhutkar A."/>
            <person name="Blanco E."/>
            <person name="Bosak S.A."/>
            <person name="Bradley R.K."/>
            <person name="Brand A.D."/>
            <person name="Brent M.R."/>
            <person name="Brooks A.N."/>
            <person name="Brown R.H."/>
            <person name="Butlin R.K."/>
            <person name="Caggese C."/>
            <person name="Calvi B.R."/>
            <person name="Bernardo de Carvalho A."/>
            <person name="Caspi A."/>
            <person name="Castrezana S."/>
            <person name="Celniker S.E."/>
            <person name="Chang J.L."/>
            <person name="Chapple C."/>
            <person name="Chatterji S."/>
            <person name="Chinwalla A."/>
            <person name="Civetta A."/>
            <person name="Clifton S.W."/>
            <person name="Comeron J.M."/>
            <person name="Costello J.C."/>
            <person name="Coyne J.A."/>
            <person name="Daub J."/>
            <person name="David R.G."/>
            <person name="Delcher A.L."/>
            <person name="Delehaunty K."/>
            <person name="Do C.B."/>
            <person name="Ebling H."/>
            <person name="Edwards K."/>
            <person name="Eickbush T."/>
            <person name="Evans J.D."/>
            <person name="Filipski A."/>
            <person name="Findeiss S."/>
            <person name="Freyhult E."/>
            <person name="Fulton L."/>
            <person name="Fulton R."/>
            <person name="Garcia A.C."/>
            <person name="Gardiner A."/>
            <person name="Garfield D.A."/>
            <person name="Garvin B.E."/>
            <person name="Gibson G."/>
            <person name="Gilbert D."/>
            <person name="Gnerre S."/>
            <person name="Godfrey J."/>
            <person name="Good R."/>
            <person name="Gotea V."/>
            <person name="Gravely B."/>
            <person name="Greenberg A.J."/>
            <person name="Griffiths-Jones S."/>
            <person name="Gross S."/>
            <person name="Guigo R."/>
            <person name="Gustafson E.A."/>
            <person name="Haerty W."/>
            <person name="Hahn M.W."/>
            <person name="Halligan D.L."/>
            <person name="Halpern A.L."/>
            <person name="Halter G.M."/>
            <person name="Han M.V."/>
            <person name="Heger A."/>
            <person name="Hillier L."/>
            <person name="Hinrichs A.S."/>
            <person name="Holmes I."/>
            <person name="Hoskins R.A."/>
            <person name="Hubisz M.J."/>
            <person name="Hultmark D."/>
            <person name="Huntley M.A."/>
            <person name="Jaffe D.B."/>
            <person name="Jagadeeshan S."/>
            <person name="Jeck W.R."/>
            <person name="Johnson J."/>
            <person name="Jones C.D."/>
            <person name="Jordan W.C."/>
            <person name="Karpen G.H."/>
            <person name="Kataoka E."/>
            <person name="Keightley P.D."/>
            <person name="Kheradpour P."/>
            <person name="Kirkness E.F."/>
            <person name="Koerich L.B."/>
            <person name="Kristiansen K."/>
            <person name="Kudrna D."/>
            <person name="Kulathinal R.J."/>
            <person name="Kumar S."/>
            <person name="Kwok R."/>
            <person name="Lander E."/>
            <person name="Langley C.H."/>
            <person name="Lapoint R."/>
            <person name="Lazzaro B.P."/>
            <person name="Lee S.J."/>
            <person name="Levesque L."/>
            <person name="Li R."/>
            <person name="Lin C.F."/>
            <person name="Lin M.F."/>
            <person name="Lindblad-Toh K."/>
            <person name="Llopart A."/>
            <person name="Long M."/>
            <person name="Low L."/>
            <person name="Lozovsky E."/>
            <person name="Lu J."/>
            <person name="Luo M."/>
            <person name="Machado C.A."/>
            <person name="Makalowski W."/>
            <person name="Marzo M."/>
            <person name="Matsuda M."/>
            <person name="Matzkin L."/>
            <person name="McAllister B."/>
            <person name="McBride C.S."/>
            <person name="McKernan B."/>
            <person name="McKernan K."/>
            <person name="Mendez-Lago M."/>
            <person name="Minx P."/>
            <person name="Mollenhauer M.U."/>
            <person name="Montooth K."/>
            <person name="Mount S.M."/>
            <person name="Mu X."/>
            <person name="Myers E."/>
            <person name="Negre B."/>
            <person name="Newfeld S."/>
            <person name="Nielsen R."/>
            <person name="Noor M.A."/>
            <person name="O'Grady P."/>
            <person name="Pachter L."/>
            <person name="Papaceit M."/>
            <person name="Parisi M.J."/>
            <person name="Parisi M."/>
            <person name="Parts L."/>
            <person name="Pedersen J.S."/>
            <person name="Pesole G."/>
            <person name="Phillippy A.M."/>
            <person name="Ponting C.P."/>
            <person name="Pop M."/>
            <person name="Porcelli D."/>
            <person name="Powell J.R."/>
            <person name="Prohaska S."/>
            <person name="Pruitt K."/>
            <person name="Puig M."/>
            <person name="Quesneville H."/>
            <person name="Ram K.R."/>
            <person name="Rand D."/>
            <person name="Rasmussen M.D."/>
            <person name="Reed L.K."/>
            <person name="Reenan R."/>
            <person name="Reily A."/>
            <person name="Remington K.A."/>
            <person name="Rieger T.T."/>
            <person name="Ritchie M.G."/>
            <person name="Robin C."/>
            <person name="Rogers Y.H."/>
            <person name="Rohde C."/>
            <person name="Rozas J."/>
            <person name="Rubenfield M.J."/>
            <person name="Ruiz A."/>
            <person name="Russo S."/>
            <person name="Salzberg S.L."/>
            <person name="Sanchez-Gracia A."/>
            <person name="Saranga D.J."/>
            <person name="Sato H."/>
            <person name="Schaeffer S.W."/>
            <person name="Schatz M.C."/>
            <person name="Schlenke T."/>
            <person name="Schwartz R."/>
            <person name="Segarra C."/>
            <person name="Singh R.S."/>
            <person name="Sirot L."/>
            <person name="Sirota M."/>
            <person name="Sisneros N.B."/>
            <person name="Smith C.D."/>
            <person name="Smith T.F."/>
            <person name="Spieth J."/>
            <person name="Stage D.E."/>
            <person name="Stark A."/>
            <person name="Stephan W."/>
            <person name="Strausberg R.L."/>
            <person name="Strempel S."/>
            <person name="Sturgill D."/>
            <person name="Sutton G."/>
            <person name="Sutton G.G."/>
            <person name="Tao W."/>
            <person name="Teichmann S."/>
            <person name="Tobari Y.N."/>
            <person name="Tomimura Y."/>
            <person name="Tsolas J.M."/>
            <person name="Valente V.L."/>
            <person name="Venter E."/>
            <person name="Venter J.C."/>
            <person name="Vicario S."/>
            <person name="Vieira F.G."/>
            <person name="Vilella A.J."/>
            <person name="Villasante A."/>
            <person name="Walenz B."/>
            <person name="Wang J."/>
            <person name="Wasserman M."/>
            <person name="Watts T."/>
            <person name="Wilson D."/>
            <person name="Wilson R.K."/>
            <person name="Wing R.A."/>
            <person name="Wolfner M.F."/>
            <person name="Wong A."/>
            <person name="Wong G.K."/>
            <person name="Wu C.I."/>
            <person name="Wu G."/>
            <person name="Yamamoto D."/>
            <person name="Yang H.P."/>
            <person name="Yang S.P."/>
            <person name="Yorke J.A."/>
            <person name="Yoshida K."/>
            <person name="Zdobnov E."/>
            <person name="Zhang P."/>
            <person name="Zhang Y."/>
            <person name="Zimin A.V."/>
            <person name="Baldwin J."/>
            <person name="Abdouelleil A."/>
            <person name="Abdulkadir J."/>
            <person name="Abebe A."/>
            <person name="Abera B."/>
            <person name="Abreu J."/>
            <person name="Acer S.C."/>
            <person name="Aftuck L."/>
            <person name="Alexander A."/>
            <person name="An P."/>
            <person name="Anderson E."/>
            <person name="Anderson S."/>
            <person name="Arachi H."/>
            <person name="Azer M."/>
            <person name="Bachantsang P."/>
            <person name="Barry A."/>
            <person name="Bayul T."/>
            <person name="Berlin A."/>
            <person name="Bessette D."/>
            <person name="Bloom T."/>
            <person name="Blye J."/>
            <person name="Boguslavskiy L."/>
            <person name="Bonnet C."/>
            <person name="Boukhgalter B."/>
            <person name="Bourzgui I."/>
            <person name="Brown A."/>
            <person name="Cahill P."/>
            <person name="Channer S."/>
            <person name="Cheshatsang Y."/>
            <person name="Chuda L."/>
            <person name="Citroen M."/>
            <person name="Collymore A."/>
            <person name="Cooke P."/>
            <person name="Costello M."/>
            <person name="D'Aco K."/>
            <person name="Daza R."/>
            <person name="De Haan G."/>
            <person name="DeGray S."/>
            <person name="DeMaso C."/>
            <person name="Dhargay N."/>
            <person name="Dooley K."/>
            <person name="Dooley E."/>
            <person name="Doricent M."/>
            <person name="Dorje P."/>
            <person name="Dorjee K."/>
            <person name="Dupes A."/>
            <person name="Elong R."/>
            <person name="Falk J."/>
            <person name="Farina A."/>
            <person name="Faro S."/>
            <person name="Ferguson D."/>
            <person name="Fisher S."/>
            <person name="Foley C.D."/>
            <person name="Franke A."/>
            <person name="Friedrich D."/>
            <person name="Gadbois L."/>
            <person name="Gearin G."/>
            <person name="Gearin C.R."/>
            <person name="Giannoukos G."/>
            <person name="Goode T."/>
            <person name="Graham J."/>
            <person name="Grandbois E."/>
            <person name="Grewal S."/>
            <person name="Gyaltsen K."/>
            <person name="Hafez N."/>
            <person name="Hagos B."/>
            <person name="Hall J."/>
            <person name="Henson C."/>
            <person name="Hollinger A."/>
            <person name="Honan T."/>
            <person name="Huard M.D."/>
            <person name="Hughes L."/>
            <person name="Hurhula B."/>
            <person name="Husby M.E."/>
            <person name="Kamat A."/>
            <person name="Kanga B."/>
            <person name="Kashin S."/>
            <person name="Khazanovich D."/>
            <person name="Kisner P."/>
            <person name="Lance K."/>
            <person name="Lara M."/>
            <person name="Lee W."/>
            <person name="Lennon N."/>
            <person name="Letendre F."/>
            <person name="LeVine R."/>
            <person name="Lipovsky A."/>
            <person name="Liu X."/>
            <person name="Liu J."/>
            <person name="Liu S."/>
            <person name="Lokyitsang T."/>
            <person name="Lokyitsang Y."/>
            <person name="Lubonja R."/>
            <person name="Lui A."/>
            <person name="MacDonald P."/>
            <person name="Magnisalis V."/>
            <person name="Maru K."/>
            <person name="Matthews C."/>
            <person name="McCusker W."/>
            <person name="McDonough S."/>
            <person name="Mehta T."/>
            <person name="Meldrim J."/>
            <person name="Meneus L."/>
            <person name="Mihai O."/>
            <person name="Mihalev A."/>
            <person name="Mihova T."/>
            <person name="Mittelman R."/>
            <person name="Mlenga V."/>
            <person name="Montmayeur A."/>
            <person name="Mulrain L."/>
            <person name="Navidi A."/>
            <person name="Naylor J."/>
            <person name="Negash T."/>
            <person name="Nguyen T."/>
            <person name="Nguyen N."/>
            <person name="Nicol R."/>
            <person name="Norbu C."/>
            <person name="Norbu N."/>
            <person name="Novod N."/>
            <person name="O'Neill B."/>
            <person name="Osman S."/>
            <person name="Markiewicz E."/>
            <person name="Oyono O.L."/>
            <person name="Patti C."/>
            <person name="Phunkhang P."/>
            <person name="Pierre F."/>
            <person name="Priest M."/>
            <person name="Raghuraman S."/>
            <person name="Rege F."/>
            <person name="Reyes R."/>
            <person name="Rise C."/>
            <person name="Rogov P."/>
            <person name="Ross K."/>
            <person name="Ryan E."/>
            <person name="Settipalli S."/>
            <person name="Shea T."/>
            <person name="Sherpa N."/>
            <person name="Shi L."/>
            <person name="Shih D."/>
            <person name="Sparrow T."/>
            <person name="Spaulding J."/>
            <person name="Stalker J."/>
            <person name="Stange-Thomann N."/>
            <person name="Stavropoulos S."/>
            <person name="Stone C."/>
            <person name="Strader C."/>
            <person name="Tesfaye S."/>
            <person name="Thomson T."/>
            <person name="Thoulutsang Y."/>
            <person name="Thoulutsang D."/>
            <person name="Topham K."/>
            <person name="Topping I."/>
            <person name="Tsamla T."/>
            <person name="Vassiliev H."/>
            <person name="Vo A."/>
            <person name="Wangchuk T."/>
            <person name="Wangdi T."/>
            <person name="Weiand M."/>
            <person name="Wilkinson J."/>
            <person name="Wilson A."/>
            <person name="Yadav S."/>
            <person name="Young G."/>
            <person name="Yu Q."/>
            <person name="Zembek L."/>
            <person name="Zhong D."/>
            <person name="Zimmer A."/>
            <person name="Zwirko Z."/>
            <person name="Jaffe D.B."/>
            <person name="Alvarez P."/>
            <person name="Brockman W."/>
            <person name="Butler J."/>
            <person name="Chin C."/>
            <person name="Gnerre S."/>
            <person name="Grabherr M."/>
            <person name="Kleber M."/>
            <person name="Mauceli E."/>
            <person name="MacCallum I."/>
        </authorList>
    </citation>
    <scope>NUCLEOTIDE SEQUENCE [LARGE SCALE GENOMIC DNA]</scope>
    <source>
        <strain evidence="3">Tucson 15287-2541.00</strain>
    </source>
</reference>
<protein>
    <submittedName>
        <fullName evidence="2">GH13406</fullName>
    </submittedName>
</protein>